<feature type="domain" description="Protein kinase" evidence="3">
    <location>
        <begin position="16"/>
        <end position="296"/>
    </location>
</feature>
<proteinExistence type="predicted"/>
<keyword evidence="4" id="KW-0418">Kinase</keyword>
<dbReference type="GO" id="GO:0005524">
    <property type="term" value="F:ATP binding"/>
    <property type="evidence" value="ECO:0007669"/>
    <property type="project" value="UniProtKB-UniRule"/>
</dbReference>
<dbReference type="InterPro" id="IPR000719">
    <property type="entry name" value="Prot_kinase_dom"/>
</dbReference>
<protein>
    <submittedName>
        <fullName evidence="4">CK1/CK1 protein kinase</fullName>
    </submittedName>
</protein>
<feature type="compositionally biased region" description="Polar residues" evidence="2">
    <location>
        <begin position="487"/>
        <end position="496"/>
    </location>
</feature>
<evidence type="ECO:0000256" key="2">
    <source>
        <dbReference type="SAM" id="MobiDB-lite"/>
    </source>
</evidence>
<reference evidence="4" key="1">
    <citation type="journal article" date="2018" name="Genome Biol. Evol.">
        <title>Genomics and development of Lentinus tigrinus, a white-rot wood-decaying mushroom with dimorphic fruiting bodies.</title>
        <authorList>
            <person name="Wu B."/>
            <person name="Xu Z."/>
            <person name="Knudson A."/>
            <person name="Carlson A."/>
            <person name="Chen N."/>
            <person name="Kovaka S."/>
            <person name="LaButti K."/>
            <person name="Lipzen A."/>
            <person name="Pennachio C."/>
            <person name="Riley R."/>
            <person name="Schakwitz W."/>
            <person name="Umezawa K."/>
            <person name="Ohm R.A."/>
            <person name="Grigoriev I.V."/>
            <person name="Nagy L.G."/>
            <person name="Gibbons J."/>
            <person name="Hibbett D."/>
        </authorList>
    </citation>
    <scope>NUCLEOTIDE SEQUENCE [LARGE SCALE GENOMIC DNA]</scope>
    <source>
        <strain evidence="4">ALCF2SS1-6</strain>
    </source>
</reference>
<dbReference type="OrthoDB" id="5979581at2759"/>
<feature type="region of interest" description="Disordered" evidence="2">
    <location>
        <begin position="482"/>
        <end position="504"/>
    </location>
</feature>
<dbReference type="InterPro" id="IPR011009">
    <property type="entry name" value="Kinase-like_dom_sf"/>
</dbReference>
<gene>
    <name evidence="4" type="ORF">L227DRAFT_522896</name>
</gene>
<dbReference type="Proteomes" id="UP000313359">
    <property type="component" value="Unassembled WGS sequence"/>
</dbReference>
<dbReference type="GO" id="GO:0004672">
    <property type="term" value="F:protein kinase activity"/>
    <property type="evidence" value="ECO:0007669"/>
    <property type="project" value="InterPro"/>
</dbReference>
<sequence>MTDQSRLSYPKLIANYLVGQKLGAGFSGAIFIARNIHTNHEVALKLQPINEPCPTNKYERAFYPVLQGGKGLPTLWAAGQEGPWDYLAIDLLGRSLDSIHRELMMKQDVWDLRSVCSIAVQVIDRLRTMHTRGILHRDIQLGNCVLGPAHKTQTIYMIDFGFSKFFIDPNTKRHIPDSKEPRDFIGNYWFSSVRVHCRNRVPSRRDDMEALALMLIHLLTPGGLSWTRNGVPKTDEAHDVLMREKRLARPEDLCRGLPPIFEEFLRDCRRLNFNQRPDYERWLEDFYELANEHGYEDIDRFIWPSPYPAPTYRVTAAPKPMARRDSGSSELEGVLNGIADMHLGGGFGDRQVLGERPNLVNRDSPAPAKDDAKGKGKGKPPAKADVIDLTTSSDEENANTRAGTAAGVRLTKAAHLAQLAREINAAADNRALAQLVRDFVLVMQENRSKMLTKEGFAVLDALHKQLGDPSVFVAPLRTTRVRASHGAGSQNENSSGAGAERETRQGKMNKLWRLAMDVRGAGSNAQLAKLVAEFGAVINRSSGRTVTKDGFGFLNGLAARIEALS</sequence>
<feature type="region of interest" description="Disordered" evidence="2">
    <location>
        <begin position="352"/>
        <end position="403"/>
    </location>
</feature>
<name>A0A5C2SEM2_9APHY</name>
<dbReference type="Pfam" id="PF00069">
    <property type="entry name" value="Pkinase"/>
    <property type="match status" value="1"/>
</dbReference>
<dbReference type="InterPro" id="IPR017441">
    <property type="entry name" value="Protein_kinase_ATP_BS"/>
</dbReference>
<dbReference type="EMBL" id="ML122259">
    <property type="protein sequence ID" value="RPD62265.1"/>
    <property type="molecule type" value="Genomic_DNA"/>
</dbReference>
<dbReference type="Gene3D" id="1.10.510.10">
    <property type="entry name" value="Transferase(Phosphotransferase) domain 1"/>
    <property type="match status" value="1"/>
</dbReference>
<feature type="binding site" evidence="1">
    <location>
        <position position="45"/>
    </location>
    <ligand>
        <name>ATP</name>
        <dbReference type="ChEBI" id="CHEBI:30616"/>
    </ligand>
</feature>
<evidence type="ECO:0000256" key="1">
    <source>
        <dbReference type="PROSITE-ProRule" id="PRU10141"/>
    </source>
</evidence>
<dbReference type="STRING" id="1328759.A0A5C2SEM2"/>
<dbReference type="SMART" id="SM00220">
    <property type="entry name" value="S_TKc"/>
    <property type="match status" value="1"/>
</dbReference>
<keyword evidence="5" id="KW-1185">Reference proteome</keyword>
<keyword evidence="1" id="KW-0547">Nucleotide-binding</keyword>
<dbReference type="PANTHER" id="PTHR11909">
    <property type="entry name" value="CASEIN KINASE-RELATED"/>
    <property type="match status" value="1"/>
</dbReference>
<dbReference type="InterPro" id="IPR050235">
    <property type="entry name" value="CK1_Ser-Thr_kinase"/>
</dbReference>
<dbReference type="SUPFAM" id="SSF56112">
    <property type="entry name" value="Protein kinase-like (PK-like)"/>
    <property type="match status" value="1"/>
</dbReference>
<organism evidence="4 5">
    <name type="scientific">Lentinus tigrinus ALCF2SS1-6</name>
    <dbReference type="NCBI Taxonomy" id="1328759"/>
    <lineage>
        <taxon>Eukaryota</taxon>
        <taxon>Fungi</taxon>
        <taxon>Dikarya</taxon>
        <taxon>Basidiomycota</taxon>
        <taxon>Agaricomycotina</taxon>
        <taxon>Agaricomycetes</taxon>
        <taxon>Polyporales</taxon>
        <taxon>Polyporaceae</taxon>
        <taxon>Lentinus</taxon>
    </lineage>
</organism>
<dbReference type="PROSITE" id="PS50011">
    <property type="entry name" value="PROTEIN_KINASE_DOM"/>
    <property type="match status" value="1"/>
</dbReference>
<accession>A0A5C2SEM2</accession>
<evidence type="ECO:0000313" key="4">
    <source>
        <dbReference type="EMBL" id="RPD62265.1"/>
    </source>
</evidence>
<evidence type="ECO:0000313" key="5">
    <source>
        <dbReference type="Proteomes" id="UP000313359"/>
    </source>
</evidence>
<evidence type="ECO:0000259" key="3">
    <source>
        <dbReference type="PROSITE" id="PS50011"/>
    </source>
</evidence>
<dbReference type="PROSITE" id="PS00107">
    <property type="entry name" value="PROTEIN_KINASE_ATP"/>
    <property type="match status" value="1"/>
</dbReference>
<keyword evidence="4" id="KW-0808">Transferase</keyword>
<keyword evidence="1" id="KW-0067">ATP-binding</keyword>
<dbReference type="AlphaFoldDB" id="A0A5C2SEM2"/>